<name>A0A4R1RZS5_HYDET</name>
<organism evidence="2 3">
    <name type="scientific">Hydrogenispora ethanolica</name>
    <dbReference type="NCBI Taxonomy" id="1082276"/>
    <lineage>
        <taxon>Bacteria</taxon>
        <taxon>Bacillati</taxon>
        <taxon>Bacillota</taxon>
        <taxon>Hydrogenispora</taxon>
    </lineage>
</organism>
<evidence type="ECO:0000313" key="2">
    <source>
        <dbReference type="EMBL" id="TCL72296.1"/>
    </source>
</evidence>
<dbReference type="InterPro" id="IPR001296">
    <property type="entry name" value="Glyco_trans_1"/>
</dbReference>
<dbReference type="GO" id="GO:0016757">
    <property type="term" value="F:glycosyltransferase activity"/>
    <property type="evidence" value="ECO:0007669"/>
    <property type="project" value="InterPro"/>
</dbReference>
<dbReference type="SUPFAM" id="SSF53756">
    <property type="entry name" value="UDP-Glycosyltransferase/glycogen phosphorylase"/>
    <property type="match status" value="1"/>
</dbReference>
<protein>
    <submittedName>
        <fullName evidence="2">Glycosyl transferase family 1</fullName>
    </submittedName>
</protein>
<gene>
    <name evidence="2" type="ORF">EDC14_10064</name>
</gene>
<dbReference type="Gene3D" id="3.40.50.2000">
    <property type="entry name" value="Glycogen Phosphorylase B"/>
    <property type="match status" value="2"/>
</dbReference>
<dbReference type="Proteomes" id="UP000295008">
    <property type="component" value="Unassembled WGS sequence"/>
</dbReference>
<evidence type="ECO:0000259" key="1">
    <source>
        <dbReference type="Pfam" id="PF00534"/>
    </source>
</evidence>
<feature type="domain" description="Glycosyl transferase family 1" evidence="1">
    <location>
        <begin position="186"/>
        <end position="334"/>
    </location>
</feature>
<dbReference type="AlphaFoldDB" id="A0A4R1RZS5"/>
<comment type="caution">
    <text evidence="2">The sequence shown here is derived from an EMBL/GenBank/DDBJ whole genome shotgun (WGS) entry which is preliminary data.</text>
</comment>
<dbReference type="RefSeq" id="WP_165907851.1">
    <property type="nucleotide sequence ID" value="NZ_SLUN01000006.1"/>
</dbReference>
<dbReference type="EMBL" id="SLUN01000006">
    <property type="protein sequence ID" value="TCL72296.1"/>
    <property type="molecule type" value="Genomic_DNA"/>
</dbReference>
<dbReference type="PANTHER" id="PTHR12526">
    <property type="entry name" value="GLYCOSYLTRANSFERASE"/>
    <property type="match status" value="1"/>
</dbReference>
<accession>A0A4R1RZS5</accession>
<dbReference type="Pfam" id="PF00534">
    <property type="entry name" value="Glycos_transf_1"/>
    <property type="match status" value="1"/>
</dbReference>
<keyword evidence="2" id="KW-0808">Transferase</keyword>
<proteinExistence type="predicted"/>
<reference evidence="2 3" key="1">
    <citation type="submission" date="2019-03" db="EMBL/GenBank/DDBJ databases">
        <title>Genomic Encyclopedia of Type Strains, Phase IV (KMG-IV): sequencing the most valuable type-strain genomes for metagenomic binning, comparative biology and taxonomic classification.</title>
        <authorList>
            <person name="Goeker M."/>
        </authorList>
    </citation>
    <scope>NUCLEOTIDE SEQUENCE [LARGE SCALE GENOMIC DNA]</scope>
    <source>
        <strain evidence="2 3">LX-B</strain>
    </source>
</reference>
<evidence type="ECO:0000313" key="3">
    <source>
        <dbReference type="Proteomes" id="UP000295008"/>
    </source>
</evidence>
<keyword evidence="3" id="KW-1185">Reference proteome</keyword>
<sequence>MSQLRFHLLGLAHLATHKKNSACAYTQKIVKLAKMIKSYGHTLYFYGIEGSEVACDEFIPVSNPEILEQAYGKYDQAKNFFKHDPTDLAHRTFNTNAIAAIQQRKQNHDILLCPMGNYQKPIADAVGLLTVESGIGYTGVFSQHRVFESYAWMHYIYGLMKIDDGVWYDAVIPNYFDPGDFPFQAQKKDYLLYFGRIISRKGVQVAAEVAKATGNELYVVGQGSLDNPDEGLALGSEKYIRYFPAVGPEERAKFLSNAKAVLMPTYYLEPFGGVNVEAQLCGTPVITTDWGVFPETVLHGITGYRCRVFEEFCWAVRNIHRIKPKACREWAEKNYSMERVGRMYEEYFQRVSKLFDKGWYEANDERDDLEWLNRYYPAYYPTTQRKTATAKAQ</sequence>